<dbReference type="InterPro" id="IPR013094">
    <property type="entry name" value="AB_hydrolase_3"/>
</dbReference>
<evidence type="ECO:0000313" key="4">
    <source>
        <dbReference type="EMBL" id="CAE8638810.1"/>
    </source>
</evidence>
<dbReference type="PROSITE" id="PS01173">
    <property type="entry name" value="LIPASE_GDXG_HIS"/>
    <property type="match status" value="1"/>
</dbReference>
<comment type="similarity">
    <text evidence="1">Belongs to the 'GDXG' lipolytic enzyme family.</text>
</comment>
<dbReference type="AlphaFoldDB" id="A0A813HMW7"/>
<dbReference type="Proteomes" id="UP000654075">
    <property type="component" value="Unassembled WGS sequence"/>
</dbReference>
<proteinExistence type="inferred from homology"/>
<keyword evidence="5" id="KW-1185">Reference proteome</keyword>
<dbReference type="InterPro" id="IPR050300">
    <property type="entry name" value="GDXG_lipolytic_enzyme"/>
</dbReference>
<feature type="non-terminal residue" evidence="4">
    <location>
        <position position="385"/>
    </location>
</feature>
<keyword evidence="2" id="KW-0378">Hydrolase</keyword>
<reference evidence="4" key="1">
    <citation type="submission" date="2021-02" db="EMBL/GenBank/DDBJ databases">
        <authorList>
            <person name="Dougan E. K."/>
            <person name="Rhodes N."/>
            <person name="Thang M."/>
            <person name="Chan C."/>
        </authorList>
    </citation>
    <scope>NUCLEOTIDE SEQUENCE</scope>
</reference>
<evidence type="ECO:0000256" key="1">
    <source>
        <dbReference type="ARBA" id="ARBA00010515"/>
    </source>
</evidence>
<dbReference type="Pfam" id="PF07859">
    <property type="entry name" value="Abhydrolase_3"/>
    <property type="match status" value="1"/>
</dbReference>
<dbReference type="EMBL" id="CAJNNV010032072">
    <property type="protein sequence ID" value="CAE8638810.1"/>
    <property type="molecule type" value="Genomic_DNA"/>
</dbReference>
<comment type="caution">
    <text evidence="4">The sequence shown here is derived from an EMBL/GenBank/DDBJ whole genome shotgun (WGS) entry which is preliminary data.</text>
</comment>
<accession>A0A813HMW7</accession>
<dbReference type="Gene3D" id="3.40.50.1820">
    <property type="entry name" value="alpha/beta hydrolase"/>
    <property type="match status" value="1"/>
</dbReference>
<organism evidence="4 5">
    <name type="scientific">Polarella glacialis</name>
    <name type="common">Dinoflagellate</name>
    <dbReference type="NCBI Taxonomy" id="89957"/>
    <lineage>
        <taxon>Eukaryota</taxon>
        <taxon>Sar</taxon>
        <taxon>Alveolata</taxon>
        <taxon>Dinophyceae</taxon>
        <taxon>Suessiales</taxon>
        <taxon>Suessiaceae</taxon>
        <taxon>Polarella</taxon>
    </lineage>
</organism>
<name>A0A813HMW7_POLGL</name>
<sequence>VNERLAAGVAATEKSLGEAGQYLKEAKDKATVLGGYAMKGMKTKKQATWNTRFWLLMIDIRTLALTIEHDLSTLRSLTDAAGKPVGWAVAGDMQSKEVTAGGIRCVWVWPKEVEDPLLVPGKLLYVHGGAFCLGSPETHKQLAQQLSRRSKAAVLLPDYRRCPESTVGDALADCVAVYQWLVTSIAEAKQSGDAGLRAKEAAKEVVVGGESAGANLALGLALKVRAGIVADVASSKVNLSMPGGLMLLSPWTDLKDSIEQRNNSWTENEELDFVLPELAELFSRWVLWAQKTGGLEGFATDKAANAQAEALSKEELLSLASSQEVSPARATSLAGLPRTLVTIGAGETLRDSQLELVERLRQEKCQVESEVFPDMPHAFVLAHFM</sequence>
<dbReference type="PANTHER" id="PTHR48081:SF8">
    <property type="entry name" value="ALPHA_BETA HYDROLASE FOLD-3 DOMAIN-CONTAINING PROTEIN-RELATED"/>
    <property type="match status" value="1"/>
</dbReference>
<gene>
    <name evidence="4" type="ORF">PGLA1383_LOCUS53924</name>
</gene>
<feature type="non-terminal residue" evidence="4">
    <location>
        <position position="1"/>
    </location>
</feature>
<evidence type="ECO:0000256" key="2">
    <source>
        <dbReference type="ARBA" id="ARBA00022801"/>
    </source>
</evidence>
<dbReference type="GO" id="GO:0016787">
    <property type="term" value="F:hydrolase activity"/>
    <property type="evidence" value="ECO:0007669"/>
    <property type="project" value="UniProtKB-KW"/>
</dbReference>
<dbReference type="OrthoDB" id="408631at2759"/>
<feature type="domain" description="Alpha/beta hydrolase fold-3" evidence="3">
    <location>
        <begin position="123"/>
        <end position="380"/>
    </location>
</feature>
<evidence type="ECO:0000313" key="5">
    <source>
        <dbReference type="Proteomes" id="UP000654075"/>
    </source>
</evidence>
<dbReference type="SUPFAM" id="SSF53474">
    <property type="entry name" value="alpha/beta-Hydrolases"/>
    <property type="match status" value="1"/>
</dbReference>
<evidence type="ECO:0000259" key="3">
    <source>
        <dbReference type="Pfam" id="PF07859"/>
    </source>
</evidence>
<protein>
    <recommendedName>
        <fullName evidence="3">Alpha/beta hydrolase fold-3 domain-containing protein</fullName>
    </recommendedName>
</protein>
<dbReference type="PANTHER" id="PTHR48081">
    <property type="entry name" value="AB HYDROLASE SUPERFAMILY PROTEIN C4A8.06C"/>
    <property type="match status" value="1"/>
</dbReference>
<dbReference type="InterPro" id="IPR002168">
    <property type="entry name" value="Lipase_GDXG_HIS_AS"/>
</dbReference>
<dbReference type="InterPro" id="IPR029058">
    <property type="entry name" value="AB_hydrolase_fold"/>
</dbReference>